<gene>
    <name evidence="6 7" type="primary">bamC</name>
    <name evidence="7" type="ORF">HBH39_08165</name>
</gene>
<evidence type="ECO:0000256" key="2">
    <source>
        <dbReference type="ARBA" id="ARBA00023136"/>
    </source>
</evidence>
<organism evidence="7 8">
    <name type="scientific">Shewanella aestuarii</name>
    <dbReference type="NCBI Taxonomy" id="1028752"/>
    <lineage>
        <taxon>Bacteria</taxon>
        <taxon>Pseudomonadati</taxon>
        <taxon>Pseudomonadota</taxon>
        <taxon>Gammaproteobacteria</taxon>
        <taxon>Alteromonadales</taxon>
        <taxon>Shewanellaceae</taxon>
        <taxon>Shewanella</taxon>
    </lineage>
</organism>
<dbReference type="Gene3D" id="3.30.530.50">
    <property type="match status" value="1"/>
</dbReference>
<reference evidence="7 8" key="1">
    <citation type="submission" date="2020-03" db="EMBL/GenBank/DDBJ databases">
        <title>Complete genome sequence of Shewanella sp.</title>
        <authorList>
            <person name="Kim Y.-S."/>
            <person name="Kim S.-J."/>
            <person name="Jung H.-K."/>
            <person name="Kim K.-H."/>
        </authorList>
    </citation>
    <scope>NUCLEOTIDE SEQUENCE [LARGE SCALE GENOMIC DNA]</scope>
    <source>
        <strain evidence="7 8">PN3F2</strain>
    </source>
</reference>
<dbReference type="PIRSF" id="PIRSF026343">
    <property type="entry name" value="NlpB"/>
    <property type="match status" value="1"/>
</dbReference>
<keyword evidence="2 6" id="KW-0472">Membrane</keyword>
<evidence type="ECO:0000256" key="1">
    <source>
        <dbReference type="ARBA" id="ARBA00022729"/>
    </source>
</evidence>
<name>A0A6G9QIT9_9GAMM</name>
<dbReference type="InterPro" id="IPR014524">
    <property type="entry name" value="BamC"/>
</dbReference>
<keyword evidence="8" id="KW-1185">Reference proteome</keyword>
<comment type="function">
    <text evidence="6">Part of the outer membrane protein assembly complex, which is involved in assembly and insertion of beta-barrel proteins into the outer membrane.</text>
</comment>
<dbReference type="Pfam" id="PF06804">
    <property type="entry name" value="Lipoprotein_18"/>
    <property type="match status" value="1"/>
</dbReference>
<keyword evidence="4 6" id="KW-0998">Cell outer membrane</keyword>
<sequence length="366" mass="41944">MFKKVTPIILITTLAACSTPIDRRQVNGSDEYIQAPVAPLLTIPEGLNQPKYSKEYDIPEVGSKADKTIIGKRLDIRPPLQVLAMAEGTHVEESADSIKVIVESIDANRDLKQEINDVLLGYLNKNNVAVRSNDYENGVIETDWIENEEVIEKNLWGNDKVYLLRQRYQFNINVKPHGRTGDVSINLIEHEEYYDQDQQDIFLSGEDKRRYTIDMLNNAVAYMSIERERAIRAARIQASLGIDVDLVDGNDTTEAYWLAQANFKQTWDRLRLVLPEMGFDIVDMDSSKGLFFVNLEESGGFWSSLWGEEQLSLQKGNYRIMLRTTDDEQQTKILLHDVANEPLPNEAIVEVYQRISALMKEDRKDR</sequence>
<evidence type="ECO:0000313" key="7">
    <source>
        <dbReference type="EMBL" id="QIR14460.1"/>
    </source>
</evidence>
<keyword evidence="1 6" id="KW-0732">Signal</keyword>
<evidence type="ECO:0000256" key="4">
    <source>
        <dbReference type="ARBA" id="ARBA00023237"/>
    </source>
</evidence>
<comment type="similarity">
    <text evidence="6">Belongs to the BamC family.</text>
</comment>
<dbReference type="PROSITE" id="PS51257">
    <property type="entry name" value="PROKAR_LIPOPROTEIN"/>
    <property type="match status" value="1"/>
</dbReference>
<dbReference type="AlphaFoldDB" id="A0A6G9QIT9"/>
<evidence type="ECO:0000313" key="8">
    <source>
        <dbReference type="Proteomes" id="UP000502608"/>
    </source>
</evidence>
<dbReference type="Proteomes" id="UP000502608">
    <property type="component" value="Chromosome"/>
</dbReference>
<evidence type="ECO:0000256" key="6">
    <source>
        <dbReference type="HAMAP-Rule" id="MF_00924"/>
    </source>
</evidence>
<evidence type="ECO:0000256" key="5">
    <source>
        <dbReference type="ARBA" id="ARBA00023288"/>
    </source>
</evidence>
<dbReference type="GO" id="GO:0043165">
    <property type="term" value="P:Gram-negative-bacterium-type cell outer membrane assembly"/>
    <property type="evidence" value="ECO:0007669"/>
    <property type="project" value="UniProtKB-UniRule"/>
</dbReference>
<dbReference type="RefSeq" id="WP_167677239.1">
    <property type="nucleotide sequence ID" value="NZ_CP050313.1"/>
</dbReference>
<keyword evidence="5 6" id="KW-0449">Lipoprotein</keyword>
<protein>
    <recommendedName>
        <fullName evidence="6">Outer membrane protein assembly factor BamC</fullName>
    </recommendedName>
</protein>
<proteinExistence type="inferred from homology"/>
<dbReference type="InterPro" id="IPR042268">
    <property type="entry name" value="BamC_C"/>
</dbReference>
<dbReference type="KEGG" id="saes:HBH39_08165"/>
<dbReference type="GO" id="GO:0009279">
    <property type="term" value="C:cell outer membrane"/>
    <property type="evidence" value="ECO:0007669"/>
    <property type="project" value="UniProtKB-SubCell"/>
</dbReference>
<dbReference type="GO" id="GO:0051205">
    <property type="term" value="P:protein insertion into membrane"/>
    <property type="evidence" value="ECO:0007669"/>
    <property type="project" value="UniProtKB-UniRule"/>
</dbReference>
<dbReference type="Gene3D" id="3.30.310.170">
    <property type="entry name" value="Outer membrane protein assembly factor BamC"/>
    <property type="match status" value="1"/>
</dbReference>
<dbReference type="HAMAP" id="MF_00924">
    <property type="entry name" value="OM_assembly_BamC"/>
    <property type="match status" value="1"/>
</dbReference>
<dbReference type="EMBL" id="CP050313">
    <property type="protein sequence ID" value="QIR14460.1"/>
    <property type="molecule type" value="Genomic_DNA"/>
</dbReference>
<comment type="subunit">
    <text evidence="6">Part of the Bam complex.</text>
</comment>
<evidence type="ECO:0000256" key="3">
    <source>
        <dbReference type="ARBA" id="ARBA00023139"/>
    </source>
</evidence>
<dbReference type="InterPro" id="IPR010653">
    <property type="entry name" value="NlpB/DapX"/>
</dbReference>
<keyword evidence="3 6" id="KW-0564">Palmitate</keyword>
<accession>A0A6G9QIT9</accession>
<comment type="subcellular location">
    <subcellularLocation>
        <location evidence="6">Cell outer membrane</location>
        <topology evidence="6">Lipid-anchor</topology>
    </subcellularLocation>
</comment>